<protein>
    <submittedName>
        <fullName evidence="3">Uncharacterized protein</fullName>
    </submittedName>
</protein>
<keyword evidence="1" id="KW-1133">Transmembrane helix</keyword>
<sequence>MAEYALALFEAAKKQFGDLFSGLSKLTWEQAGPPIIGYVKTHPSTTALQLATFLAVVFPAIVTAPTFPVLGLGSLGPVKGRFHPFSRPILLFLAVPHRLSRCDFRTSSVIRL</sequence>
<evidence type="ECO:0000313" key="3">
    <source>
        <dbReference type="RefSeq" id="XP_033457035.1"/>
    </source>
</evidence>
<reference evidence="3" key="3">
    <citation type="submission" date="2025-08" db="UniProtKB">
        <authorList>
            <consortium name="RefSeq"/>
        </authorList>
    </citation>
    <scope>IDENTIFICATION</scope>
    <source>
        <strain evidence="3">CBS 342.82</strain>
    </source>
</reference>
<accession>A0A6J3LXH7</accession>
<keyword evidence="1" id="KW-0812">Transmembrane</keyword>
<keyword evidence="2" id="KW-1185">Reference proteome</keyword>
<dbReference type="AlphaFoldDB" id="A0A6J3LXH7"/>
<keyword evidence="1" id="KW-0472">Membrane</keyword>
<dbReference type="RefSeq" id="XP_033457035.1">
    <property type="nucleotide sequence ID" value="XM_033605632.1"/>
</dbReference>
<dbReference type="GeneID" id="54363432"/>
<feature type="transmembrane region" description="Helical" evidence="1">
    <location>
        <begin position="50"/>
        <end position="72"/>
    </location>
</feature>
<reference evidence="3" key="2">
    <citation type="submission" date="2020-04" db="EMBL/GenBank/DDBJ databases">
        <authorList>
            <consortium name="NCBI Genome Project"/>
        </authorList>
    </citation>
    <scope>NUCLEOTIDE SEQUENCE</scope>
    <source>
        <strain evidence="3">CBS 342.82</strain>
    </source>
</reference>
<name>A0A6J3LXH7_9PEZI</name>
<gene>
    <name evidence="3" type="ORF">K489DRAFT_383551</name>
</gene>
<dbReference type="Proteomes" id="UP000504637">
    <property type="component" value="Unplaced"/>
</dbReference>
<reference evidence="3" key="1">
    <citation type="submission" date="2020-01" db="EMBL/GenBank/DDBJ databases">
        <authorList>
            <consortium name="DOE Joint Genome Institute"/>
            <person name="Haridas S."/>
            <person name="Albert R."/>
            <person name="Binder M."/>
            <person name="Bloem J."/>
            <person name="Labutti K."/>
            <person name="Salamov A."/>
            <person name="Andreopoulos B."/>
            <person name="Baker S.E."/>
            <person name="Barry K."/>
            <person name="Bills G."/>
            <person name="Bluhm B.H."/>
            <person name="Cannon C."/>
            <person name="Castanera R."/>
            <person name="Culley D.E."/>
            <person name="Daum C."/>
            <person name="Ezra D."/>
            <person name="Gonzalez J.B."/>
            <person name="Henrissat B."/>
            <person name="Kuo A."/>
            <person name="Liang C."/>
            <person name="Lipzen A."/>
            <person name="Lutzoni F."/>
            <person name="Magnuson J."/>
            <person name="Mondo S."/>
            <person name="Nolan M."/>
            <person name="Ohm R."/>
            <person name="Pangilinan J."/>
            <person name="Park H.-J."/>
            <person name="Ramirez L."/>
            <person name="Alfaro M."/>
            <person name="Sun H."/>
            <person name="Tritt A."/>
            <person name="Yoshinaga Y."/>
            <person name="Zwiers L.-H."/>
            <person name="Turgeon B.G."/>
            <person name="Goodwin S.B."/>
            <person name="Spatafora J.W."/>
            <person name="Crous P.W."/>
            <person name="Grigoriev I.V."/>
        </authorList>
    </citation>
    <scope>NUCLEOTIDE SEQUENCE</scope>
    <source>
        <strain evidence="3">CBS 342.82</strain>
    </source>
</reference>
<proteinExistence type="predicted"/>
<evidence type="ECO:0000256" key="1">
    <source>
        <dbReference type="SAM" id="Phobius"/>
    </source>
</evidence>
<organism evidence="3">
    <name type="scientific">Dissoconium aciculare CBS 342.82</name>
    <dbReference type="NCBI Taxonomy" id="1314786"/>
    <lineage>
        <taxon>Eukaryota</taxon>
        <taxon>Fungi</taxon>
        <taxon>Dikarya</taxon>
        <taxon>Ascomycota</taxon>
        <taxon>Pezizomycotina</taxon>
        <taxon>Dothideomycetes</taxon>
        <taxon>Dothideomycetidae</taxon>
        <taxon>Mycosphaerellales</taxon>
        <taxon>Dissoconiaceae</taxon>
        <taxon>Dissoconium</taxon>
    </lineage>
</organism>
<evidence type="ECO:0000313" key="2">
    <source>
        <dbReference type="Proteomes" id="UP000504637"/>
    </source>
</evidence>